<feature type="non-terminal residue" evidence="8">
    <location>
        <position position="65"/>
    </location>
</feature>
<dbReference type="InterPro" id="IPR020846">
    <property type="entry name" value="MFS_dom"/>
</dbReference>
<dbReference type="Gene3D" id="1.20.1250.20">
    <property type="entry name" value="MFS general substrate transporter like domains"/>
    <property type="match status" value="1"/>
</dbReference>
<comment type="subcellular location">
    <subcellularLocation>
        <location evidence="1">Cell membrane</location>
        <topology evidence="1">Multi-pass membrane protein</topology>
    </subcellularLocation>
</comment>
<keyword evidence="2" id="KW-1003">Cell membrane</keyword>
<feature type="transmembrane region" description="Helical" evidence="6">
    <location>
        <begin position="47"/>
        <end position="64"/>
    </location>
</feature>
<feature type="non-terminal residue" evidence="8">
    <location>
        <position position="1"/>
    </location>
</feature>
<reference evidence="8" key="1">
    <citation type="journal article" date="2014" name="Front. Microbiol.">
        <title>High frequency of phylogenetically diverse reductive dehalogenase-homologous genes in deep subseafloor sedimentary metagenomes.</title>
        <authorList>
            <person name="Kawai M."/>
            <person name="Futagami T."/>
            <person name="Toyoda A."/>
            <person name="Takaki Y."/>
            <person name="Nishi S."/>
            <person name="Hori S."/>
            <person name="Arai W."/>
            <person name="Tsubouchi T."/>
            <person name="Morono Y."/>
            <person name="Uchiyama I."/>
            <person name="Ito T."/>
            <person name="Fujiyama A."/>
            <person name="Inagaki F."/>
            <person name="Takami H."/>
        </authorList>
    </citation>
    <scope>NUCLEOTIDE SEQUENCE</scope>
    <source>
        <strain evidence="8">Expedition CK06-06</strain>
    </source>
</reference>
<accession>X1HIJ0</accession>
<evidence type="ECO:0000259" key="7">
    <source>
        <dbReference type="PROSITE" id="PS50850"/>
    </source>
</evidence>
<feature type="domain" description="Major facilitator superfamily (MFS) profile" evidence="7">
    <location>
        <begin position="1"/>
        <end position="65"/>
    </location>
</feature>
<evidence type="ECO:0000256" key="1">
    <source>
        <dbReference type="ARBA" id="ARBA00004651"/>
    </source>
</evidence>
<name>X1HIJ0_9ZZZZ</name>
<comment type="caution">
    <text evidence="8">The sequence shown here is derived from an EMBL/GenBank/DDBJ whole genome shotgun (WGS) entry which is preliminary data.</text>
</comment>
<dbReference type="PANTHER" id="PTHR42688:SF1">
    <property type="entry name" value="BLR5212 PROTEIN"/>
    <property type="match status" value="1"/>
</dbReference>
<keyword evidence="5 6" id="KW-0472">Membrane</keyword>
<dbReference type="InterPro" id="IPR036259">
    <property type="entry name" value="MFS_trans_sf"/>
</dbReference>
<proteinExistence type="predicted"/>
<gene>
    <name evidence="8" type="ORF">S03H2_27002</name>
</gene>
<evidence type="ECO:0000256" key="3">
    <source>
        <dbReference type="ARBA" id="ARBA00022692"/>
    </source>
</evidence>
<evidence type="ECO:0000256" key="6">
    <source>
        <dbReference type="SAM" id="Phobius"/>
    </source>
</evidence>
<dbReference type="PANTHER" id="PTHR42688">
    <property type="entry name" value="CONSERVED PROTEIN"/>
    <property type="match status" value="1"/>
</dbReference>
<keyword evidence="3 6" id="KW-0812">Transmembrane</keyword>
<evidence type="ECO:0000313" key="8">
    <source>
        <dbReference type="EMBL" id="GAH56875.1"/>
    </source>
</evidence>
<evidence type="ECO:0000256" key="4">
    <source>
        <dbReference type="ARBA" id="ARBA00022989"/>
    </source>
</evidence>
<dbReference type="EMBL" id="BARU01015940">
    <property type="protein sequence ID" value="GAH56875.1"/>
    <property type="molecule type" value="Genomic_DNA"/>
</dbReference>
<evidence type="ECO:0000256" key="5">
    <source>
        <dbReference type="ARBA" id="ARBA00023136"/>
    </source>
</evidence>
<dbReference type="PROSITE" id="PS50850">
    <property type="entry name" value="MFS"/>
    <property type="match status" value="1"/>
</dbReference>
<dbReference type="AlphaFoldDB" id="X1HIJ0"/>
<evidence type="ECO:0000256" key="2">
    <source>
        <dbReference type="ARBA" id="ARBA00022475"/>
    </source>
</evidence>
<feature type="transmembrane region" description="Helical" evidence="6">
    <location>
        <begin position="21"/>
        <end position="41"/>
    </location>
</feature>
<keyword evidence="4 6" id="KW-1133">Transmembrane helix</keyword>
<protein>
    <recommendedName>
        <fullName evidence="7">Major facilitator superfamily (MFS) profile domain-containing protein</fullName>
    </recommendedName>
</protein>
<sequence length="65" mass="6969">DALISFYGEKDKGKAFGIHRAMDTAGAVIGSLLTSIFLFIALSYNQIILLSIIPGFIAIILVLTI</sequence>
<dbReference type="InterPro" id="IPR052425">
    <property type="entry name" value="Uncharacterized_MFS-type"/>
</dbReference>
<dbReference type="GO" id="GO:0022857">
    <property type="term" value="F:transmembrane transporter activity"/>
    <property type="evidence" value="ECO:0007669"/>
    <property type="project" value="InterPro"/>
</dbReference>
<organism evidence="8">
    <name type="scientific">marine sediment metagenome</name>
    <dbReference type="NCBI Taxonomy" id="412755"/>
    <lineage>
        <taxon>unclassified sequences</taxon>
        <taxon>metagenomes</taxon>
        <taxon>ecological metagenomes</taxon>
    </lineage>
</organism>
<dbReference type="GO" id="GO:0005886">
    <property type="term" value="C:plasma membrane"/>
    <property type="evidence" value="ECO:0007669"/>
    <property type="project" value="UniProtKB-SubCell"/>
</dbReference>
<dbReference type="SUPFAM" id="SSF103473">
    <property type="entry name" value="MFS general substrate transporter"/>
    <property type="match status" value="1"/>
</dbReference>